<keyword evidence="3" id="KW-1185">Reference proteome</keyword>
<dbReference type="RefSeq" id="WP_136377803.1">
    <property type="nucleotide sequence ID" value="NZ_SLUB01000001.1"/>
</dbReference>
<sequence>MTGFIMKIILLPLVVAICSGIFDSFDLVAWYQPIGIGVLLAIIGHLMERAMLRRDTTVMTDIADFVTAALVVYFLTLFYDGARVTLWGAILTALVITLVEIPIHRWLVRSGRTERSTA</sequence>
<dbReference type="Pfam" id="PF10710">
    <property type="entry name" value="DUF2512"/>
    <property type="match status" value="1"/>
</dbReference>
<dbReference type="Proteomes" id="UP000306477">
    <property type="component" value="Unassembled WGS sequence"/>
</dbReference>
<reference evidence="2 3" key="1">
    <citation type="journal article" date="2019" name="Indoor Air">
        <title>Impacts of indoor surface finishes on bacterial viability.</title>
        <authorList>
            <person name="Hu J."/>
            <person name="Maamar S.B."/>
            <person name="Glawe A.J."/>
            <person name="Gottel N."/>
            <person name="Gilbert J.A."/>
            <person name="Hartmann E.M."/>
        </authorList>
    </citation>
    <scope>NUCLEOTIDE SEQUENCE [LARGE SCALE GENOMIC DNA]</scope>
    <source>
        <strain evidence="2 3">AF060A6</strain>
    </source>
</reference>
<gene>
    <name evidence="2" type="ORF">E1I69_01135</name>
</gene>
<organism evidence="2 3">
    <name type="scientific">Bacillus timonensis</name>
    <dbReference type="NCBI Taxonomy" id="1033734"/>
    <lineage>
        <taxon>Bacteria</taxon>
        <taxon>Bacillati</taxon>
        <taxon>Bacillota</taxon>
        <taxon>Bacilli</taxon>
        <taxon>Bacillales</taxon>
        <taxon>Bacillaceae</taxon>
        <taxon>Bacillus</taxon>
    </lineage>
</organism>
<dbReference type="STRING" id="1033734.GCA_000285535_03468"/>
<dbReference type="EMBL" id="SLUB01000001">
    <property type="protein sequence ID" value="THE15488.1"/>
    <property type="molecule type" value="Genomic_DNA"/>
</dbReference>
<name>A0A4S3Q029_9BACI</name>
<feature type="transmembrane region" description="Helical" evidence="1">
    <location>
        <begin position="59"/>
        <end position="79"/>
    </location>
</feature>
<dbReference type="OrthoDB" id="1926204at2"/>
<dbReference type="AlphaFoldDB" id="A0A4S3Q029"/>
<evidence type="ECO:0000256" key="1">
    <source>
        <dbReference type="SAM" id="Phobius"/>
    </source>
</evidence>
<keyword evidence="1" id="KW-0812">Transmembrane</keyword>
<dbReference type="InterPro" id="IPR019649">
    <property type="entry name" value="DUF2512"/>
</dbReference>
<evidence type="ECO:0000313" key="2">
    <source>
        <dbReference type="EMBL" id="THE15488.1"/>
    </source>
</evidence>
<feature type="transmembrane region" description="Helical" evidence="1">
    <location>
        <begin position="85"/>
        <end position="108"/>
    </location>
</feature>
<proteinExistence type="predicted"/>
<feature type="transmembrane region" description="Helical" evidence="1">
    <location>
        <begin position="30"/>
        <end position="47"/>
    </location>
</feature>
<keyword evidence="1" id="KW-0472">Membrane</keyword>
<keyword evidence="1" id="KW-1133">Transmembrane helix</keyword>
<evidence type="ECO:0000313" key="3">
    <source>
        <dbReference type="Proteomes" id="UP000306477"/>
    </source>
</evidence>
<protein>
    <submittedName>
        <fullName evidence="2">DUF2512 family protein</fullName>
    </submittedName>
</protein>
<accession>A0A4S3Q029</accession>
<comment type="caution">
    <text evidence="2">The sequence shown here is derived from an EMBL/GenBank/DDBJ whole genome shotgun (WGS) entry which is preliminary data.</text>
</comment>